<reference evidence="2" key="1">
    <citation type="journal article" date="2019" name="bioRxiv">
        <title>The Genome of the Zebra Mussel, Dreissena polymorpha: A Resource for Invasive Species Research.</title>
        <authorList>
            <person name="McCartney M.A."/>
            <person name="Auch B."/>
            <person name="Kono T."/>
            <person name="Mallez S."/>
            <person name="Zhang Y."/>
            <person name="Obille A."/>
            <person name="Becker A."/>
            <person name="Abrahante J.E."/>
            <person name="Garbe J."/>
            <person name="Badalamenti J.P."/>
            <person name="Herman A."/>
            <person name="Mangelson H."/>
            <person name="Liachko I."/>
            <person name="Sullivan S."/>
            <person name="Sone E.D."/>
            <person name="Koren S."/>
            <person name="Silverstein K.A.T."/>
            <person name="Beckman K.B."/>
            <person name="Gohl D.M."/>
        </authorList>
    </citation>
    <scope>NUCLEOTIDE SEQUENCE</scope>
    <source>
        <strain evidence="2">Duluth1</strain>
        <tissue evidence="2">Whole animal</tissue>
    </source>
</reference>
<dbReference type="AlphaFoldDB" id="A0A9D3YSQ0"/>
<reference evidence="2" key="2">
    <citation type="submission" date="2020-11" db="EMBL/GenBank/DDBJ databases">
        <authorList>
            <person name="McCartney M.A."/>
            <person name="Auch B."/>
            <person name="Kono T."/>
            <person name="Mallez S."/>
            <person name="Becker A."/>
            <person name="Gohl D.M."/>
            <person name="Silverstein K.A.T."/>
            <person name="Koren S."/>
            <person name="Bechman K.B."/>
            <person name="Herman A."/>
            <person name="Abrahante J.E."/>
            <person name="Garbe J."/>
        </authorList>
    </citation>
    <scope>NUCLEOTIDE SEQUENCE</scope>
    <source>
        <strain evidence="2">Duluth1</strain>
        <tissue evidence="2">Whole animal</tissue>
    </source>
</reference>
<evidence type="ECO:0000313" key="3">
    <source>
        <dbReference type="Proteomes" id="UP000828390"/>
    </source>
</evidence>
<accession>A0A9D3YSQ0</accession>
<sequence length="74" mass="8337">MTQARPSDGRILEPAQEIGGPEVPAGPEDVDENMMKQILGSMYKDRDYLEKLLGETGLRRRIVTNIIMLSHKLL</sequence>
<gene>
    <name evidence="2" type="ORF">DPMN_079511</name>
</gene>
<protein>
    <submittedName>
        <fullName evidence="2">Uncharacterized protein</fullName>
    </submittedName>
</protein>
<dbReference type="Proteomes" id="UP000828390">
    <property type="component" value="Unassembled WGS sequence"/>
</dbReference>
<dbReference type="EMBL" id="JAIWYP010000015">
    <property type="protein sequence ID" value="KAH3704455.1"/>
    <property type="molecule type" value="Genomic_DNA"/>
</dbReference>
<name>A0A9D3YSQ0_DREPO</name>
<evidence type="ECO:0000256" key="1">
    <source>
        <dbReference type="SAM" id="MobiDB-lite"/>
    </source>
</evidence>
<feature type="region of interest" description="Disordered" evidence="1">
    <location>
        <begin position="1"/>
        <end position="29"/>
    </location>
</feature>
<comment type="caution">
    <text evidence="2">The sequence shown here is derived from an EMBL/GenBank/DDBJ whole genome shotgun (WGS) entry which is preliminary data.</text>
</comment>
<organism evidence="2 3">
    <name type="scientific">Dreissena polymorpha</name>
    <name type="common">Zebra mussel</name>
    <name type="synonym">Mytilus polymorpha</name>
    <dbReference type="NCBI Taxonomy" id="45954"/>
    <lineage>
        <taxon>Eukaryota</taxon>
        <taxon>Metazoa</taxon>
        <taxon>Spiralia</taxon>
        <taxon>Lophotrochozoa</taxon>
        <taxon>Mollusca</taxon>
        <taxon>Bivalvia</taxon>
        <taxon>Autobranchia</taxon>
        <taxon>Heteroconchia</taxon>
        <taxon>Euheterodonta</taxon>
        <taxon>Imparidentia</taxon>
        <taxon>Neoheterodontei</taxon>
        <taxon>Myida</taxon>
        <taxon>Dreissenoidea</taxon>
        <taxon>Dreissenidae</taxon>
        <taxon>Dreissena</taxon>
    </lineage>
</organism>
<proteinExistence type="predicted"/>
<keyword evidence="3" id="KW-1185">Reference proteome</keyword>
<evidence type="ECO:0000313" key="2">
    <source>
        <dbReference type="EMBL" id="KAH3704455.1"/>
    </source>
</evidence>